<name>A0A0F9GU14_9ZZZZ</name>
<organism evidence="1">
    <name type="scientific">marine sediment metagenome</name>
    <dbReference type="NCBI Taxonomy" id="412755"/>
    <lineage>
        <taxon>unclassified sequences</taxon>
        <taxon>metagenomes</taxon>
        <taxon>ecological metagenomes</taxon>
    </lineage>
</organism>
<proteinExistence type="predicted"/>
<comment type="caution">
    <text evidence="1">The sequence shown here is derived from an EMBL/GenBank/DDBJ whole genome shotgun (WGS) entry which is preliminary data.</text>
</comment>
<reference evidence="1" key="1">
    <citation type="journal article" date="2015" name="Nature">
        <title>Complex archaea that bridge the gap between prokaryotes and eukaryotes.</title>
        <authorList>
            <person name="Spang A."/>
            <person name="Saw J.H."/>
            <person name="Jorgensen S.L."/>
            <person name="Zaremba-Niedzwiedzka K."/>
            <person name="Martijn J."/>
            <person name="Lind A.E."/>
            <person name="van Eijk R."/>
            <person name="Schleper C."/>
            <person name="Guy L."/>
            <person name="Ettema T.J."/>
        </authorList>
    </citation>
    <scope>NUCLEOTIDE SEQUENCE</scope>
</reference>
<sequence>MTSKNVEFLLSADVAASGAVTLPYPSGSVQADFDPAGAHLANVAGANLTSAGSDFSLTFNANDVTFTNGASNFTLPKGQTLRVQMAEFTPDEAGADQALTNLDLGASGQAGTLDIFPSTASKGKVRFSAADSAGDTLTEIKNASQAAARTLTIPDPGASAAEFVMNKGAQSIAGIKEFTAALGLTSGQIKFPSTAVPSADVNTMDDYEEGTWTPVLVPGAGSTQTYTLQIGSYTKIGRMVFLKGHLSINSLGDASGAIGIGGLPFPSSSDANSLSSVNVGHGASLAITAGHALGGFINPNSSEISLRVWDAVTGTTAMQASELTAGGAISFSVAYYI</sequence>
<evidence type="ECO:0000313" key="1">
    <source>
        <dbReference type="EMBL" id="KKM02285.1"/>
    </source>
</evidence>
<gene>
    <name evidence="1" type="ORF">LCGC14_1785960</name>
</gene>
<accession>A0A0F9GU14</accession>
<dbReference type="AlphaFoldDB" id="A0A0F9GU14"/>
<dbReference type="EMBL" id="LAZR01016978">
    <property type="protein sequence ID" value="KKM02285.1"/>
    <property type="molecule type" value="Genomic_DNA"/>
</dbReference>
<protein>
    <submittedName>
        <fullName evidence="1">Uncharacterized protein</fullName>
    </submittedName>
</protein>